<dbReference type="Proteomes" id="UP000002534">
    <property type="component" value="Chromosome"/>
</dbReference>
<reference evidence="2" key="1">
    <citation type="submission" date="2005-10" db="EMBL/GenBank/DDBJ databases">
        <title>Complete sequence of Pelobacter carbinolicus DSM 2380.</title>
        <authorList>
            <person name="Copeland A."/>
            <person name="Lucas S."/>
            <person name="Lapidus A."/>
            <person name="Barry K."/>
            <person name="Detter J.C."/>
            <person name="Glavina T."/>
            <person name="Hammon N."/>
            <person name="Israni S."/>
            <person name="Pitluck S."/>
            <person name="Chertkov O."/>
            <person name="Schmutz J."/>
            <person name="Larimer F."/>
            <person name="Land M."/>
            <person name="Kyrpides N."/>
            <person name="Ivanova N."/>
            <person name="Richardson P."/>
        </authorList>
    </citation>
    <scope>NUCLEOTIDE SEQUENCE [LARGE SCALE GENOMIC DNA]</scope>
    <source>
        <strain evidence="2">DSM 2380 / NBRC 103641 / GraBd1</strain>
    </source>
</reference>
<evidence type="ECO:0000313" key="2">
    <source>
        <dbReference type="Proteomes" id="UP000002534"/>
    </source>
</evidence>
<dbReference type="eggNOG" id="ENOG502ZIND">
    <property type="taxonomic scope" value="Bacteria"/>
</dbReference>
<accession>Q3A638</accession>
<dbReference type="KEGG" id="pca:Pcar_0915"/>
<dbReference type="OrthoDB" id="9803687at2"/>
<dbReference type="EMBL" id="CP000142">
    <property type="protein sequence ID" value="ABA88169.1"/>
    <property type="molecule type" value="Genomic_DNA"/>
</dbReference>
<gene>
    <name evidence="1" type="ordered locus">Pcar_0915</name>
</gene>
<proteinExistence type="predicted"/>
<organism evidence="1 2">
    <name type="scientific">Syntrophotalea carbinolica (strain DSM 2380 / NBRC 103641 / GraBd1)</name>
    <name type="common">Pelobacter carbinolicus</name>
    <dbReference type="NCBI Taxonomy" id="338963"/>
    <lineage>
        <taxon>Bacteria</taxon>
        <taxon>Pseudomonadati</taxon>
        <taxon>Thermodesulfobacteriota</taxon>
        <taxon>Desulfuromonadia</taxon>
        <taxon>Desulfuromonadales</taxon>
        <taxon>Syntrophotaleaceae</taxon>
        <taxon>Syntrophotalea</taxon>
    </lineage>
</organism>
<sequence>MIFTETLTYDDIKKNLTKDDVIAIIGCSSCARMSGTGGEKQMKDLAMQLRGEGFNVKEGFSINTVCTPKVLQAKLDPKVNTVITLSCSAGTSNATQIFAEYKVVSGCSDVGLMTANKNEGTVKVAMPYDNYKETKGNTYKMFTGELVNKDGEVEK</sequence>
<dbReference type="STRING" id="338963.Pcar_0915"/>
<protein>
    <submittedName>
        <fullName evidence="1">NADH oxidoreductase subunit, putative</fullName>
    </submittedName>
</protein>
<dbReference type="AlphaFoldDB" id="Q3A638"/>
<dbReference type="RefSeq" id="WP_011340638.1">
    <property type="nucleotide sequence ID" value="NC_007498.2"/>
</dbReference>
<evidence type="ECO:0000313" key="1">
    <source>
        <dbReference type="EMBL" id="ABA88169.1"/>
    </source>
</evidence>
<reference evidence="1 2" key="2">
    <citation type="journal article" date="2012" name="BMC Genomics">
        <title>The genome of Pelobacter carbinolicus reveals surprising metabolic capabilities and physiological features.</title>
        <authorList>
            <person name="Aklujkar M."/>
            <person name="Haveman S.A."/>
            <person name="Didonato R.Jr."/>
            <person name="Chertkov O."/>
            <person name="Han C.S."/>
            <person name="Land M.L."/>
            <person name="Brown P."/>
            <person name="Lovley D.R."/>
        </authorList>
    </citation>
    <scope>NUCLEOTIDE SEQUENCE [LARGE SCALE GENOMIC DNA]</scope>
    <source>
        <strain evidence="2">DSM 2380 / NBRC 103641 / GraBd1</strain>
    </source>
</reference>
<name>Q3A638_SYNC1</name>
<dbReference type="HOGENOM" id="CLU_1712411_0_0_7"/>
<keyword evidence="2" id="KW-1185">Reference proteome</keyword>